<proteinExistence type="predicted"/>
<dbReference type="Pfam" id="PF08843">
    <property type="entry name" value="AbiEii"/>
    <property type="match status" value="1"/>
</dbReference>
<organism evidence="1 2">
    <name type="scientific">Pelomonas parva</name>
    <dbReference type="NCBI Taxonomy" id="3299032"/>
    <lineage>
        <taxon>Bacteria</taxon>
        <taxon>Pseudomonadati</taxon>
        <taxon>Pseudomonadota</taxon>
        <taxon>Betaproteobacteria</taxon>
        <taxon>Burkholderiales</taxon>
        <taxon>Sphaerotilaceae</taxon>
        <taxon>Roseateles</taxon>
    </lineage>
</organism>
<dbReference type="Proteomes" id="UP001606210">
    <property type="component" value="Unassembled WGS sequence"/>
</dbReference>
<evidence type="ECO:0000313" key="1">
    <source>
        <dbReference type="EMBL" id="MFG6433542.1"/>
    </source>
</evidence>
<comment type="caution">
    <text evidence="1">The sequence shown here is derived from an EMBL/GenBank/DDBJ whole genome shotgun (WGS) entry which is preliminary data.</text>
</comment>
<protein>
    <submittedName>
        <fullName evidence="1">Nucleotidyl transferase AbiEii/AbiGii toxin family protein</fullName>
    </submittedName>
</protein>
<gene>
    <name evidence="1" type="ORF">ACG00Y_26780</name>
</gene>
<dbReference type="InterPro" id="IPR014942">
    <property type="entry name" value="AbiEii"/>
</dbReference>
<reference evidence="1 2" key="1">
    <citation type="submission" date="2024-08" db="EMBL/GenBank/DDBJ databases">
        <authorList>
            <person name="Lu H."/>
        </authorList>
    </citation>
    <scope>NUCLEOTIDE SEQUENCE [LARGE SCALE GENOMIC DNA]</scope>
    <source>
        <strain evidence="1 2">LYH14W</strain>
    </source>
</reference>
<accession>A0ABW7FEB0</accession>
<evidence type="ECO:0000313" key="2">
    <source>
        <dbReference type="Proteomes" id="UP001606210"/>
    </source>
</evidence>
<keyword evidence="1" id="KW-0808">Transferase</keyword>
<dbReference type="Gene3D" id="3.10.450.620">
    <property type="entry name" value="JHP933, nucleotidyltransferase-like core domain"/>
    <property type="match status" value="1"/>
</dbReference>
<dbReference type="EMBL" id="JBIGHV010000013">
    <property type="protein sequence ID" value="MFG6433542.1"/>
    <property type="molecule type" value="Genomic_DNA"/>
</dbReference>
<dbReference type="GO" id="GO:0016740">
    <property type="term" value="F:transferase activity"/>
    <property type="evidence" value="ECO:0007669"/>
    <property type="project" value="UniProtKB-KW"/>
</dbReference>
<keyword evidence="2" id="KW-1185">Reference proteome</keyword>
<sequence length="307" mass="34880">MNDAYVRTVQLLLDIAPAVLETPVFAMKGGTALNLFVQDMPRLSVDIDVVFVPYDLPREDALLKIGAELAAAQGRVRAMGYDVELRKNKDGTEAKLFVRSADAEVKVEVNFVFRGTVMDPTRRSLTPAAQQMFAADMQVPVLADAELYGSKLVAALDRQHPRDLFDVQLMLESHGWEEPLLDCFVVYLAGHNRPTHEVLFPNEKPLADVFKAEFEGMTMEAVELDDLLSTRRRMLEELPRQLLPRHCDFLRSMVRAEPDWSLLPYAHLRQLPALQWKLSNLSRLKRNAPKFQFQYDELTSRLATARG</sequence>
<dbReference type="RefSeq" id="WP_394484364.1">
    <property type="nucleotide sequence ID" value="NZ_JBIGHV010000013.1"/>
</dbReference>
<name>A0ABW7FEB0_9BURK</name>